<reference evidence="1" key="1">
    <citation type="journal article" date="2014" name="Front. Microbiol.">
        <title>High frequency of phylogenetically diverse reductive dehalogenase-homologous genes in deep subseafloor sedimentary metagenomes.</title>
        <authorList>
            <person name="Kawai M."/>
            <person name="Futagami T."/>
            <person name="Toyoda A."/>
            <person name="Takaki Y."/>
            <person name="Nishi S."/>
            <person name="Hori S."/>
            <person name="Arai W."/>
            <person name="Tsubouchi T."/>
            <person name="Morono Y."/>
            <person name="Uchiyama I."/>
            <person name="Ito T."/>
            <person name="Fujiyama A."/>
            <person name="Inagaki F."/>
            <person name="Takami H."/>
        </authorList>
    </citation>
    <scope>NUCLEOTIDE SEQUENCE</scope>
    <source>
        <strain evidence="1">Expedition CK06-06</strain>
    </source>
</reference>
<sequence>IVKFFAGDYIRTNIFEKNTLSGSALFNIKGELLGLNTIDSEGKVTAIPITTIRAFTNF</sequence>
<organism evidence="1">
    <name type="scientific">marine sediment metagenome</name>
    <dbReference type="NCBI Taxonomy" id="412755"/>
    <lineage>
        <taxon>unclassified sequences</taxon>
        <taxon>metagenomes</taxon>
        <taxon>ecological metagenomes</taxon>
    </lineage>
</organism>
<name>X1P9E3_9ZZZZ</name>
<evidence type="ECO:0008006" key="2">
    <source>
        <dbReference type="Google" id="ProtNLM"/>
    </source>
</evidence>
<proteinExistence type="predicted"/>
<accession>X1P9E3</accession>
<comment type="caution">
    <text evidence="1">The sequence shown here is derived from an EMBL/GenBank/DDBJ whole genome shotgun (WGS) entry which is preliminary data.</text>
</comment>
<dbReference type="Gene3D" id="2.40.10.120">
    <property type="match status" value="1"/>
</dbReference>
<gene>
    <name evidence="1" type="ORF">S06H3_59832</name>
</gene>
<feature type="non-terminal residue" evidence="1">
    <location>
        <position position="1"/>
    </location>
</feature>
<protein>
    <recommendedName>
        <fullName evidence="2">Serine protease</fullName>
    </recommendedName>
</protein>
<dbReference type="AlphaFoldDB" id="X1P9E3"/>
<evidence type="ECO:0000313" key="1">
    <source>
        <dbReference type="EMBL" id="GAI52448.1"/>
    </source>
</evidence>
<dbReference type="EMBL" id="BARV01038941">
    <property type="protein sequence ID" value="GAI52448.1"/>
    <property type="molecule type" value="Genomic_DNA"/>
</dbReference>